<proteinExistence type="predicted"/>
<dbReference type="Proteomes" id="UP001291653">
    <property type="component" value="Unassembled WGS sequence"/>
</dbReference>
<gene>
    <name evidence="1" type="ORF">SYYSPA8_28240</name>
</gene>
<sequence>MCFALNRVDDSAERILRYSARAGDLASEHTGHDVPMLLSHVQLVYTRRNGSPWVLDRVDVTGYRSRTDASTGPVSRATQRFHVSLDPFTVTTEFGVHAPPWLRGFTWNHRDPDAVDQPDGARTA</sequence>
<dbReference type="RefSeq" id="WP_323450249.1">
    <property type="nucleotide sequence ID" value="NZ_BSBI01000013.1"/>
</dbReference>
<name>A0ABQ5P6Q1_9ACTN</name>
<keyword evidence="2" id="KW-1185">Reference proteome</keyword>
<reference evidence="1 2" key="1">
    <citation type="submission" date="2022-10" db="EMBL/GenBank/DDBJ databases">
        <title>Draft genome sequence of Streptomyces sp. YSPA8.</title>
        <authorList>
            <person name="Moriuchi R."/>
            <person name="Dohra H."/>
            <person name="Yamamura H."/>
            <person name="Kodani S."/>
        </authorList>
    </citation>
    <scope>NUCLEOTIDE SEQUENCE [LARGE SCALE GENOMIC DNA]</scope>
    <source>
        <strain evidence="1 2">YSPA8</strain>
    </source>
</reference>
<protein>
    <submittedName>
        <fullName evidence="1">Uncharacterized protein</fullName>
    </submittedName>
</protein>
<organism evidence="1 2">
    <name type="scientific">Streptomyces yaizuensis</name>
    <dbReference type="NCBI Taxonomy" id="2989713"/>
    <lineage>
        <taxon>Bacteria</taxon>
        <taxon>Bacillati</taxon>
        <taxon>Actinomycetota</taxon>
        <taxon>Actinomycetes</taxon>
        <taxon>Kitasatosporales</taxon>
        <taxon>Streptomycetaceae</taxon>
        <taxon>Streptomyces</taxon>
    </lineage>
</organism>
<accession>A0ABQ5P6Q1</accession>
<dbReference type="EMBL" id="BSBI01000013">
    <property type="protein sequence ID" value="GLF98267.1"/>
    <property type="molecule type" value="Genomic_DNA"/>
</dbReference>
<evidence type="ECO:0000313" key="1">
    <source>
        <dbReference type="EMBL" id="GLF98267.1"/>
    </source>
</evidence>
<evidence type="ECO:0000313" key="2">
    <source>
        <dbReference type="Proteomes" id="UP001291653"/>
    </source>
</evidence>
<comment type="caution">
    <text evidence="1">The sequence shown here is derived from an EMBL/GenBank/DDBJ whole genome shotgun (WGS) entry which is preliminary data.</text>
</comment>